<feature type="transmembrane region" description="Helical" evidence="6">
    <location>
        <begin position="618"/>
        <end position="641"/>
    </location>
</feature>
<organism evidence="8 9">
    <name type="scientific">Paenibacillus lutrae</name>
    <dbReference type="NCBI Taxonomy" id="2078573"/>
    <lineage>
        <taxon>Bacteria</taxon>
        <taxon>Bacillati</taxon>
        <taxon>Bacillota</taxon>
        <taxon>Bacilli</taxon>
        <taxon>Bacillales</taxon>
        <taxon>Paenibacillaceae</taxon>
        <taxon>Paenibacillus</taxon>
    </lineage>
</organism>
<dbReference type="InterPro" id="IPR023908">
    <property type="entry name" value="xxxLxxG_rpt"/>
</dbReference>
<keyword evidence="3 6" id="KW-1133">Transmembrane helix</keyword>
<accession>A0A7X3K0M5</accession>
<dbReference type="PANTHER" id="PTHR43077">
    <property type="entry name" value="TRANSPORT PERMEASE YVFS-RELATED"/>
    <property type="match status" value="1"/>
</dbReference>
<comment type="caution">
    <text evidence="8">The sequence shown here is derived from an EMBL/GenBank/DDBJ whole genome shotgun (WGS) entry which is preliminary data.</text>
</comment>
<evidence type="ECO:0000256" key="1">
    <source>
        <dbReference type="ARBA" id="ARBA00004141"/>
    </source>
</evidence>
<dbReference type="NCBIfam" id="TIGR03057">
    <property type="entry name" value="xxxLxxG_by_4"/>
    <property type="match status" value="3"/>
</dbReference>
<dbReference type="NCBIfam" id="TIGR03061">
    <property type="entry name" value="pip_yhgE_Nterm"/>
    <property type="match status" value="1"/>
</dbReference>
<feature type="transmembrane region" description="Helical" evidence="6">
    <location>
        <begin position="550"/>
        <end position="570"/>
    </location>
</feature>
<feature type="transmembrane region" description="Helical" evidence="6">
    <location>
        <begin position="650"/>
        <end position="669"/>
    </location>
</feature>
<dbReference type="GO" id="GO:0016020">
    <property type="term" value="C:membrane"/>
    <property type="evidence" value="ECO:0007669"/>
    <property type="project" value="UniProtKB-SubCell"/>
</dbReference>
<dbReference type="InterPro" id="IPR017500">
    <property type="entry name" value="Phage_infect_YhgE_N"/>
</dbReference>
<gene>
    <name evidence="8" type="ORF">EDM21_17595</name>
</gene>
<dbReference type="Gene3D" id="1.10.287.950">
    <property type="entry name" value="Methyl-accepting chemotaxis protein"/>
    <property type="match status" value="2"/>
</dbReference>
<feature type="domain" description="ABC-2 type transporter transmembrane" evidence="7">
    <location>
        <begin position="472"/>
        <end position="723"/>
    </location>
</feature>
<keyword evidence="4 6" id="KW-0472">Membrane</keyword>
<protein>
    <submittedName>
        <fullName evidence="8">DUF3533 domain-containing protein</fullName>
    </submittedName>
</protein>
<feature type="coiled-coil region" evidence="5">
    <location>
        <begin position="325"/>
        <end position="352"/>
    </location>
</feature>
<evidence type="ECO:0000313" key="8">
    <source>
        <dbReference type="EMBL" id="MVP01313.1"/>
    </source>
</evidence>
<dbReference type="InterPro" id="IPR013525">
    <property type="entry name" value="ABC2_TM"/>
</dbReference>
<feature type="transmembrane region" description="Helical" evidence="6">
    <location>
        <begin position="23"/>
        <end position="46"/>
    </location>
</feature>
<feature type="domain" description="ABC-2 type transporter transmembrane" evidence="7">
    <location>
        <begin position="28"/>
        <end position="167"/>
    </location>
</feature>
<dbReference type="RefSeq" id="WP_157337591.1">
    <property type="nucleotide sequence ID" value="NZ_RHLK01000011.1"/>
</dbReference>
<dbReference type="NCBIfam" id="TIGR03062">
    <property type="entry name" value="pip_yhgE_Cterm"/>
    <property type="match status" value="1"/>
</dbReference>
<dbReference type="EMBL" id="RHLK01000011">
    <property type="protein sequence ID" value="MVP01313.1"/>
    <property type="molecule type" value="Genomic_DNA"/>
</dbReference>
<evidence type="ECO:0000256" key="4">
    <source>
        <dbReference type="ARBA" id="ARBA00023136"/>
    </source>
</evidence>
<dbReference type="Proteomes" id="UP000490800">
    <property type="component" value="Unassembled WGS sequence"/>
</dbReference>
<keyword evidence="5" id="KW-0175">Coiled coil</keyword>
<dbReference type="InterPro" id="IPR051328">
    <property type="entry name" value="T7SS_ABC-Transporter"/>
</dbReference>
<evidence type="ECO:0000256" key="3">
    <source>
        <dbReference type="ARBA" id="ARBA00022989"/>
    </source>
</evidence>
<evidence type="ECO:0000256" key="5">
    <source>
        <dbReference type="SAM" id="Coils"/>
    </source>
</evidence>
<name>A0A7X3K0M5_9BACL</name>
<proteinExistence type="predicted"/>
<evidence type="ECO:0000313" key="9">
    <source>
        <dbReference type="Proteomes" id="UP000490800"/>
    </source>
</evidence>
<keyword evidence="2 6" id="KW-0812">Transmembrane</keyword>
<dbReference type="SUPFAM" id="SSF58104">
    <property type="entry name" value="Methyl-accepting chemotaxis protein (MCP) signaling domain"/>
    <property type="match status" value="1"/>
</dbReference>
<reference evidence="8 9" key="1">
    <citation type="journal article" date="2019" name="Microorganisms">
        <title>Paenibacillus lutrae sp. nov., A Chitinolytic Species Isolated from A River Otter in Castril Natural Park, Granada, Spain.</title>
        <authorList>
            <person name="Rodriguez M."/>
            <person name="Reina J.C."/>
            <person name="Bejar V."/>
            <person name="Llamas I."/>
        </authorList>
    </citation>
    <scope>NUCLEOTIDE SEQUENCE [LARGE SCALE GENOMIC DNA]</scope>
    <source>
        <strain evidence="8 9">N10</strain>
    </source>
</reference>
<dbReference type="AlphaFoldDB" id="A0A7X3K0M5"/>
<dbReference type="Pfam" id="PF12698">
    <property type="entry name" value="ABC2_membrane_3"/>
    <property type="match status" value="2"/>
</dbReference>
<dbReference type="Gene3D" id="3.40.1710.10">
    <property type="entry name" value="abc type-2 transporter like domain"/>
    <property type="match status" value="1"/>
</dbReference>
<sequence>MKKGTRQRQFGSELASIVRNRKVLIPVIAVLMVPVLYTAMFLVAFWDPYAKMAELPVAIVNADKGTEFNGKTLHIGDEFVQKLKEDPQFRWEFVSKDEAAAGMADKKYYMTIEIPEDFSEKTTTLTSDNPTAARFTYLPNESFNFLASQIGGTAVEKMKESLNKNITETYARTVFDQVEELTDGIGKASDGAGKLAEGTSAAKDGAIKIEENLGNLVNGTLTLKEGAVKLEAGGAKLDQGAAKLNSGASSLAGGLAQLQEAQKQLGSGAADLGTGAASLGTGAQNLSSGLTQLADGSGKLTASSGQASQASKQLADGLAESGAGAAKLEQSAADLAKGLEGLAQQNEELAQDVGFQKLLAGSKQLAAGMTSSKEAQEQLGQGAAQLNQGLGQLNSGLTAFDGKLKEATAGGQKLSAGGQQVAEGAKKLTGGMDRFGAKLGEAQAGSQELATGAAQLTGGASELHQGLTQLTTNLNPFIDGSQQLKDGADQIASGLTELNDGSNELSSKLSDASDKTSGLKVSDSMYDMFAGPVKADTEKINEVPNYGTGFAPYFLSLGLYVGALVLTIVYSVREPAIAPRSGWSWFWSKALTLITAGTIQAIVADAALLWLLDMEVKSIPLFMLFSILTSICFMMLIQFLVTTMQNPGRFLAIVILIFQLTSSAGTFPLELIPNWLQKVTPWLPMTYSVAGLKDVISSGNYDSMWSNLGILGIFTVLFAGITLTYFIVLHRKTKAQNLEANPA</sequence>
<evidence type="ECO:0000259" key="7">
    <source>
        <dbReference type="Pfam" id="PF12698"/>
    </source>
</evidence>
<evidence type="ECO:0000256" key="6">
    <source>
        <dbReference type="SAM" id="Phobius"/>
    </source>
</evidence>
<feature type="transmembrane region" description="Helical" evidence="6">
    <location>
        <begin position="590"/>
        <end position="612"/>
    </location>
</feature>
<dbReference type="PANTHER" id="PTHR43077:SF5">
    <property type="entry name" value="PHAGE INFECTION PROTEIN"/>
    <property type="match status" value="1"/>
</dbReference>
<keyword evidence="9" id="KW-1185">Reference proteome</keyword>
<comment type="subcellular location">
    <subcellularLocation>
        <location evidence="1">Membrane</location>
        <topology evidence="1">Multi-pass membrane protein</topology>
    </subcellularLocation>
</comment>
<dbReference type="InterPro" id="IPR017501">
    <property type="entry name" value="Phage_infect_YhgE_C"/>
</dbReference>
<dbReference type="GO" id="GO:0140359">
    <property type="term" value="F:ABC-type transporter activity"/>
    <property type="evidence" value="ECO:0007669"/>
    <property type="project" value="InterPro"/>
</dbReference>
<feature type="transmembrane region" description="Helical" evidence="6">
    <location>
        <begin position="708"/>
        <end position="728"/>
    </location>
</feature>
<dbReference type="OrthoDB" id="9811483at2"/>
<evidence type="ECO:0000256" key="2">
    <source>
        <dbReference type="ARBA" id="ARBA00022692"/>
    </source>
</evidence>